<accession>A0ABD1BLW3</accession>
<feature type="chain" id="PRO_5044870865" evidence="1">
    <location>
        <begin position="19"/>
        <end position="71"/>
    </location>
</feature>
<dbReference type="InterPro" id="IPR016161">
    <property type="entry name" value="Ald_DH/histidinol_DH"/>
</dbReference>
<reference evidence="3 4" key="1">
    <citation type="submission" date="2024-04" db="EMBL/GenBank/DDBJ databases">
        <title>Genome assembly C_amara_ONT_v2.</title>
        <authorList>
            <person name="Yant L."/>
            <person name="Moore C."/>
            <person name="Slenker M."/>
        </authorList>
    </citation>
    <scope>NUCLEOTIDE SEQUENCE [LARGE SCALE GENOMIC DNA]</scope>
    <source>
        <tissue evidence="3">Leaf</tissue>
    </source>
</reference>
<sequence>MWSFPLFMFALKVGSALSCGNMIVLKTAKVTPLTAFYAAKLLLEAGFLPNVLNIVSGFNQTVGAASRVTWM</sequence>
<dbReference type="AlphaFoldDB" id="A0ABD1BLW3"/>
<dbReference type="Proteomes" id="UP001558713">
    <property type="component" value="Unassembled WGS sequence"/>
</dbReference>
<gene>
    <name evidence="3" type="ORF">V5N11_000756</name>
</gene>
<comment type="caution">
    <text evidence="3">The sequence shown here is derived from an EMBL/GenBank/DDBJ whole genome shotgun (WGS) entry which is preliminary data.</text>
</comment>
<keyword evidence="1" id="KW-0732">Signal</keyword>
<evidence type="ECO:0000256" key="1">
    <source>
        <dbReference type="SAM" id="SignalP"/>
    </source>
</evidence>
<keyword evidence="4" id="KW-1185">Reference proteome</keyword>
<dbReference type="InterPro" id="IPR016162">
    <property type="entry name" value="Ald_DH_N"/>
</dbReference>
<dbReference type="Pfam" id="PF00171">
    <property type="entry name" value="Aldedh"/>
    <property type="match status" value="1"/>
</dbReference>
<feature type="domain" description="Aldehyde dehydrogenase" evidence="2">
    <location>
        <begin position="2"/>
        <end position="65"/>
    </location>
</feature>
<organism evidence="3 4">
    <name type="scientific">Cardamine amara subsp. amara</name>
    <dbReference type="NCBI Taxonomy" id="228776"/>
    <lineage>
        <taxon>Eukaryota</taxon>
        <taxon>Viridiplantae</taxon>
        <taxon>Streptophyta</taxon>
        <taxon>Embryophyta</taxon>
        <taxon>Tracheophyta</taxon>
        <taxon>Spermatophyta</taxon>
        <taxon>Magnoliopsida</taxon>
        <taxon>eudicotyledons</taxon>
        <taxon>Gunneridae</taxon>
        <taxon>Pentapetalae</taxon>
        <taxon>rosids</taxon>
        <taxon>malvids</taxon>
        <taxon>Brassicales</taxon>
        <taxon>Brassicaceae</taxon>
        <taxon>Cardamineae</taxon>
        <taxon>Cardamine</taxon>
    </lineage>
</organism>
<protein>
    <submittedName>
        <fullName evidence="3">Aldehyde dehydrogenase family 2 member B4</fullName>
    </submittedName>
</protein>
<dbReference type="EMBL" id="JBANAX010000221">
    <property type="protein sequence ID" value="KAL1218197.1"/>
    <property type="molecule type" value="Genomic_DNA"/>
</dbReference>
<evidence type="ECO:0000313" key="4">
    <source>
        <dbReference type="Proteomes" id="UP001558713"/>
    </source>
</evidence>
<dbReference type="SUPFAM" id="SSF53720">
    <property type="entry name" value="ALDH-like"/>
    <property type="match status" value="1"/>
</dbReference>
<proteinExistence type="predicted"/>
<dbReference type="InterPro" id="IPR015590">
    <property type="entry name" value="Aldehyde_DH_dom"/>
</dbReference>
<evidence type="ECO:0000313" key="3">
    <source>
        <dbReference type="EMBL" id="KAL1218197.1"/>
    </source>
</evidence>
<evidence type="ECO:0000259" key="2">
    <source>
        <dbReference type="Pfam" id="PF00171"/>
    </source>
</evidence>
<dbReference type="PANTHER" id="PTHR11699">
    <property type="entry name" value="ALDEHYDE DEHYDROGENASE-RELATED"/>
    <property type="match status" value="1"/>
</dbReference>
<dbReference type="Gene3D" id="3.40.605.10">
    <property type="entry name" value="Aldehyde Dehydrogenase, Chain A, domain 1"/>
    <property type="match status" value="1"/>
</dbReference>
<name>A0ABD1BLW3_CARAN</name>
<feature type="signal peptide" evidence="1">
    <location>
        <begin position="1"/>
        <end position="18"/>
    </location>
</feature>